<sequence length="88" mass="8504">MALVHDAGHHVRARRAGHGGDLGPGEPGLHQGALGAALAAQGQDVLGGGDGTHEVLPGGVQHTVQGQEPLADQAADGAAVPQGGEAAE</sequence>
<keyword evidence="3" id="KW-1185">Reference proteome</keyword>
<feature type="region of interest" description="Disordered" evidence="1">
    <location>
        <begin position="1"/>
        <end position="30"/>
    </location>
</feature>
<proteinExistence type="predicted"/>
<organism evidence="2 3">
    <name type="scientific">Citricoccus parietis</name>
    <dbReference type="NCBI Taxonomy" id="592307"/>
    <lineage>
        <taxon>Bacteria</taxon>
        <taxon>Bacillati</taxon>
        <taxon>Actinomycetota</taxon>
        <taxon>Actinomycetes</taxon>
        <taxon>Micrococcales</taxon>
        <taxon>Micrococcaceae</taxon>
        <taxon>Citricoccus</taxon>
    </lineage>
</organism>
<reference evidence="2 3" key="1">
    <citation type="submission" date="2024-09" db="EMBL/GenBank/DDBJ databases">
        <authorList>
            <person name="Sun Q."/>
            <person name="Mori K."/>
        </authorList>
    </citation>
    <scope>NUCLEOTIDE SEQUENCE [LARGE SCALE GENOMIC DNA]</scope>
    <source>
        <strain evidence="2 3">CCM 7609</strain>
    </source>
</reference>
<comment type="caution">
    <text evidence="2">The sequence shown here is derived from an EMBL/GenBank/DDBJ whole genome shotgun (WGS) entry which is preliminary data.</text>
</comment>
<dbReference type="EMBL" id="JBHMFI010000001">
    <property type="protein sequence ID" value="MFB9071477.1"/>
    <property type="molecule type" value="Genomic_DNA"/>
</dbReference>
<dbReference type="Proteomes" id="UP001589575">
    <property type="component" value="Unassembled WGS sequence"/>
</dbReference>
<feature type="region of interest" description="Disordered" evidence="1">
    <location>
        <begin position="64"/>
        <end position="88"/>
    </location>
</feature>
<accession>A0ABV5FXR5</accession>
<evidence type="ECO:0000313" key="2">
    <source>
        <dbReference type="EMBL" id="MFB9071477.1"/>
    </source>
</evidence>
<evidence type="ECO:0000256" key="1">
    <source>
        <dbReference type="SAM" id="MobiDB-lite"/>
    </source>
</evidence>
<evidence type="ECO:0000313" key="3">
    <source>
        <dbReference type="Proteomes" id="UP001589575"/>
    </source>
</evidence>
<protein>
    <submittedName>
        <fullName evidence="2">Uncharacterized protein</fullName>
    </submittedName>
</protein>
<name>A0ABV5FXR5_9MICC</name>
<gene>
    <name evidence="2" type="ORF">ACFFX0_09795</name>
</gene>